<evidence type="ECO:0000313" key="1">
    <source>
        <dbReference type="EMBL" id="JAH85842.1"/>
    </source>
</evidence>
<dbReference type="AlphaFoldDB" id="A0A0E9W668"/>
<protein>
    <submittedName>
        <fullName evidence="1">Uncharacterized protein</fullName>
    </submittedName>
</protein>
<dbReference type="EMBL" id="GBXM01022735">
    <property type="protein sequence ID" value="JAH85842.1"/>
    <property type="molecule type" value="Transcribed_RNA"/>
</dbReference>
<sequence length="46" mass="5195">MRFVHTRLSKLAPCYPLISACNDPDRNRTICHKVNKSGLGQTSSFM</sequence>
<dbReference type="PROSITE" id="PS51257">
    <property type="entry name" value="PROKAR_LIPOPROTEIN"/>
    <property type="match status" value="1"/>
</dbReference>
<reference evidence="1" key="1">
    <citation type="submission" date="2014-11" db="EMBL/GenBank/DDBJ databases">
        <authorList>
            <person name="Amaro Gonzalez C."/>
        </authorList>
    </citation>
    <scope>NUCLEOTIDE SEQUENCE</scope>
</reference>
<name>A0A0E9W668_ANGAN</name>
<accession>A0A0E9W668</accession>
<reference evidence="1" key="2">
    <citation type="journal article" date="2015" name="Fish Shellfish Immunol.">
        <title>Early steps in the European eel (Anguilla anguilla)-Vibrio vulnificus interaction in the gills: Role of the RtxA13 toxin.</title>
        <authorList>
            <person name="Callol A."/>
            <person name="Pajuelo D."/>
            <person name="Ebbesson L."/>
            <person name="Teles M."/>
            <person name="MacKenzie S."/>
            <person name="Amaro C."/>
        </authorList>
    </citation>
    <scope>NUCLEOTIDE SEQUENCE</scope>
</reference>
<proteinExistence type="predicted"/>
<organism evidence="1">
    <name type="scientific">Anguilla anguilla</name>
    <name type="common">European freshwater eel</name>
    <name type="synonym">Muraena anguilla</name>
    <dbReference type="NCBI Taxonomy" id="7936"/>
    <lineage>
        <taxon>Eukaryota</taxon>
        <taxon>Metazoa</taxon>
        <taxon>Chordata</taxon>
        <taxon>Craniata</taxon>
        <taxon>Vertebrata</taxon>
        <taxon>Euteleostomi</taxon>
        <taxon>Actinopterygii</taxon>
        <taxon>Neopterygii</taxon>
        <taxon>Teleostei</taxon>
        <taxon>Anguilliformes</taxon>
        <taxon>Anguillidae</taxon>
        <taxon>Anguilla</taxon>
    </lineage>
</organism>